<gene>
    <name evidence="1" type="ORF">H0S81_08120</name>
</gene>
<feature type="non-terminal residue" evidence="1">
    <location>
        <position position="1"/>
    </location>
</feature>
<dbReference type="Proteomes" id="UP000706172">
    <property type="component" value="Unassembled WGS sequence"/>
</dbReference>
<evidence type="ECO:0000313" key="1">
    <source>
        <dbReference type="EMBL" id="MBG0779876.1"/>
    </source>
</evidence>
<accession>A0A931CW88</accession>
<organism evidence="1 2">
    <name type="scientific">Desulfotignum balticum</name>
    <dbReference type="NCBI Taxonomy" id="115781"/>
    <lineage>
        <taxon>Bacteria</taxon>
        <taxon>Pseudomonadati</taxon>
        <taxon>Thermodesulfobacteriota</taxon>
        <taxon>Desulfobacteria</taxon>
        <taxon>Desulfobacterales</taxon>
        <taxon>Desulfobacteraceae</taxon>
        <taxon>Desulfotignum</taxon>
    </lineage>
</organism>
<comment type="caution">
    <text evidence="1">The sequence shown here is derived from an EMBL/GenBank/DDBJ whole genome shotgun (WGS) entry which is preliminary data.</text>
</comment>
<proteinExistence type="predicted"/>
<dbReference type="EMBL" id="JACCQK010000479">
    <property type="protein sequence ID" value="MBG0779876.1"/>
    <property type="molecule type" value="Genomic_DNA"/>
</dbReference>
<dbReference type="AlphaFoldDB" id="A0A931CW88"/>
<sequence>DDHRTRVGLEVLAQLSRRIQVLLFTHHRRVLELADTCNDTGKIFQHALS</sequence>
<name>A0A931CW88_9BACT</name>
<protein>
    <submittedName>
        <fullName evidence="1">Uncharacterized protein</fullName>
    </submittedName>
</protein>
<evidence type="ECO:0000313" key="2">
    <source>
        <dbReference type="Proteomes" id="UP000706172"/>
    </source>
</evidence>
<reference evidence="1" key="1">
    <citation type="submission" date="2020-07" db="EMBL/GenBank/DDBJ databases">
        <title>Severe corrosion of carbon steel in oil field produced water can be linked to methanogenic archaea containing a special type of NiFe hydrogenase.</title>
        <authorList>
            <person name="Lahme S."/>
            <person name="Mand J."/>
            <person name="Longwell J."/>
            <person name="Smith R."/>
            <person name="Enning D."/>
        </authorList>
    </citation>
    <scope>NUCLEOTIDE SEQUENCE</scope>
    <source>
        <strain evidence="1">MIC098Bin6</strain>
    </source>
</reference>